<feature type="coiled-coil region" evidence="12">
    <location>
        <begin position="639"/>
        <end position="672"/>
    </location>
</feature>
<evidence type="ECO:0000256" key="10">
    <source>
        <dbReference type="ARBA" id="ARBA00031499"/>
    </source>
</evidence>
<evidence type="ECO:0000256" key="5">
    <source>
        <dbReference type="ARBA" id="ARBA00022741"/>
    </source>
</evidence>
<keyword evidence="5" id="KW-0547">Nucleotide-binding</keyword>
<evidence type="ECO:0000256" key="3">
    <source>
        <dbReference type="ARBA" id="ARBA00022598"/>
    </source>
</evidence>
<keyword evidence="4" id="KW-0479">Metal-binding</keyword>
<evidence type="ECO:0000256" key="2">
    <source>
        <dbReference type="ARBA" id="ARBA00012832"/>
    </source>
</evidence>
<evidence type="ECO:0000256" key="8">
    <source>
        <dbReference type="ARBA" id="ARBA00022917"/>
    </source>
</evidence>
<dbReference type="GO" id="GO:0004817">
    <property type="term" value="F:cysteine-tRNA ligase activity"/>
    <property type="evidence" value="ECO:0007669"/>
    <property type="project" value="UniProtKB-EC"/>
</dbReference>
<gene>
    <name evidence="14" type="ORF">L798_02588</name>
</gene>
<dbReference type="FunCoup" id="A0A067QG85">
    <property type="interactions" value="2162"/>
</dbReference>
<dbReference type="InterPro" id="IPR014729">
    <property type="entry name" value="Rossmann-like_a/b/a_fold"/>
</dbReference>
<evidence type="ECO:0000313" key="14">
    <source>
        <dbReference type="EMBL" id="KDR07133.1"/>
    </source>
</evidence>
<keyword evidence="15" id="KW-1185">Reference proteome</keyword>
<name>A0A067QG85_ZOONE</name>
<keyword evidence="3" id="KW-0436">Ligase</keyword>
<dbReference type="InParanoid" id="A0A067QG85"/>
<dbReference type="OMA" id="FHNDMKS"/>
<reference evidence="14 15" key="1">
    <citation type="journal article" date="2014" name="Nat. Commun.">
        <title>Molecular traces of alternative social organization in a termite genome.</title>
        <authorList>
            <person name="Terrapon N."/>
            <person name="Li C."/>
            <person name="Robertson H.M."/>
            <person name="Ji L."/>
            <person name="Meng X."/>
            <person name="Booth W."/>
            <person name="Chen Z."/>
            <person name="Childers C.P."/>
            <person name="Glastad K.M."/>
            <person name="Gokhale K."/>
            <person name="Gowin J."/>
            <person name="Gronenberg W."/>
            <person name="Hermansen R.A."/>
            <person name="Hu H."/>
            <person name="Hunt B.G."/>
            <person name="Huylmans A.K."/>
            <person name="Khalil S.M."/>
            <person name="Mitchell R.D."/>
            <person name="Munoz-Torres M.C."/>
            <person name="Mustard J.A."/>
            <person name="Pan H."/>
            <person name="Reese J.T."/>
            <person name="Scharf M.E."/>
            <person name="Sun F."/>
            <person name="Vogel H."/>
            <person name="Xiao J."/>
            <person name="Yang W."/>
            <person name="Yang Z."/>
            <person name="Yang Z."/>
            <person name="Zhou J."/>
            <person name="Zhu J."/>
            <person name="Brent C.S."/>
            <person name="Elsik C.G."/>
            <person name="Goodisman M.A."/>
            <person name="Liberles D.A."/>
            <person name="Roe R.M."/>
            <person name="Vargo E.L."/>
            <person name="Vilcinskas A."/>
            <person name="Wang J."/>
            <person name="Bornberg-Bauer E."/>
            <person name="Korb J."/>
            <person name="Zhang G."/>
            <person name="Liebig J."/>
        </authorList>
    </citation>
    <scope>NUCLEOTIDE SEQUENCE [LARGE SCALE GENOMIC DNA]</scope>
    <source>
        <tissue evidence="14">Whole organism</tissue>
    </source>
</reference>
<dbReference type="CDD" id="cd00672">
    <property type="entry name" value="CysRS_core"/>
    <property type="match status" value="1"/>
</dbReference>
<dbReference type="InterPro" id="IPR032678">
    <property type="entry name" value="tRNA-synt_1_cat_dom"/>
</dbReference>
<evidence type="ECO:0000256" key="7">
    <source>
        <dbReference type="ARBA" id="ARBA00022840"/>
    </source>
</evidence>
<dbReference type="GO" id="GO:0006423">
    <property type="term" value="P:cysteinyl-tRNA aminoacylation"/>
    <property type="evidence" value="ECO:0007669"/>
    <property type="project" value="InterPro"/>
</dbReference>
<dbReference type="eggNOG" id="KOG2007">
    <property type="taxonomic scope" value="Eukaryota"/>
</dbReference>
<evidence type="ECO:0000259" key="13">
    <source>
        <dbReference type="Pfam" id="PF01406"/>
    </source>
</evidence>
<keyword evidence="6" id="KW-0862">Zinc</keyword>
<evidence type="ECO:0000256" key="6">
    <source>
        <dbReference type="ARBA" id="ARBA00022833"/>
    </source>
</evidence>
<dbReference type="GO" id="GO:0046872">
    <property type="term" value="F:metal ion binding"/>
    <property type="evidence" value="ECO:0007669"/>
    <property type="project" value="UniProtKB-KW"/>
</dbReference>
<dbReference type="HAMAP" id="MF_00041">
    <property type="entry name" value="Cys_tRNA_synth"/>
    <property type="match status" value="1"/>
</dbReference>
<dbReference type="SUPFAM" id="SSF47323">
    <property type="entry name" value="Anticodon-binding domain of a subclass of class I aminoacyl-tRNA synthetases"/>
    <property type="match status" value="1"/>
</dbReference>
<dbReference type="EC" id="6.1.1.16" evidence="2"/>
<dbReference type="Pfam" id="PF01406">
    <property type="entry name" value="tRNA-synt_1e"/>
    <property type="match status" value="1"/>
</dbReference>
<dbReference type="NCBIfam" id="TIGR00435">
    <property type="entry name" value="cysS"/>
    <property type="match status" value="1"/>
</dbReference>
<accession>A0A067QG85</accession>
<feature type="domain" description="tRNA synthetases class I catalytic" evidence="13">
    <location>
        <begin position="35"/>
        <end position="443"/>
    </location>
</feature>
<dbReference type="InterPro" id="IPR015803">
    <property type="entry name" value="Cys-tRNA-ligase"/>
</dbReference>
<dbReference type="STRING" id="136037.A0A067QG85"/>
<dbReference type="GO" id="GO:0005737">
    <property type="term" value="C:cytoplasm"/>
    <property type="evidence" value="ECO:0007669"/>
    <property type="project" value="TreeGrafter"/>
</dbReference>
<keyword evidence="7" id="KW-0067">ATP-binding</keyword>
<evidence type="ECO:0000256" key="4">
    <source>
        <dbReference type="ARBA" id="ARBA00022723"/>
    </source>
</evidence>
<dbReference type="Gene3D" id="3.40.50.620">
    <property type="entry name" value="HUPs"/>
    <property type="match status" value="1"/>
</dbReference>
<dbReference type="InterPro" id="IPR009080">
    <property type="entry name" value="tRNAsynth_Ia_anticodon-bd"/>
</dbReference>
<dbReference type="SUPFAM" id="SSF52374">
    <property type="entry name" value="Nucleotidylyl transferase"/>
    <property type="match status" value="1"/>
</dbReference>
<comment type="cofactor">
    <cofactor evidence="1">
        <name>Zn(2+)</name>
        <dbReference type="ChEBI" id="CHEBI:29105"/>
    </cofactor>
</comment>
<dbReference type="OrthoDB" id="438179at2759"/>
<evidence type="ECO:0000256" key="9">
    <source>
        <dbReference type="ARBA" id="ARBA00023146"/>
    </source>
</evidence>
<sequence>MSKRSQPKWQPPGRSTGPILKLFNSLTRQKEEFIPQNGRHVLWYSCGPTVYDASHMGHARSYISFDILRRVLSDYFGYDVLYVMNITDIDDKIIKRARQNHLYENYVQEGHSLKKNLDDAKSVMEFLGGTVKATADADKKCMLEKLLVRMTGAVEELEVAVKSQDEEKIKKAQEVLLVEAKDPLSEWLDFNCGASVTDNSIFAKLPQHWENQFHEDMDALNVQRPCVLTRVSEYIPEIVTYIERIIENGLAYESNGSVYFDVNGFDSREGHYYAKLVPEAYGDAKSLQEGEGDLCISEDRLNEKRSPNDFALWKRSKAGEPWWDSPWGHGRPGWHIECSVMASVICGDSLDIHTGGVDLKFPHHDNELAQAEAYFDNDNWVRYFLHAGHLTISGCKMSKSLKNFVTIKDALTRHTARQLRIAFLLHSWKDTLDYSNNTMEMAVQYEKLFNEFFLTVKDVTRSSSDRTQISSYQKWEKDELELNKRFIAAKNFVHASLCDNVDTRGALDAVRDLIGNCNIYIRDKTSSTQESNCLLLRDIAAYVTWLLRVFGAISTEECIGFPIAESKGATNTEELVMPYLTIMADFRDNIRGHARQLKATDILRECDRLRDDILPNIGVRLEDREGGPSAVKLMDREFLMREKEAKKTAEAEKAAEKERKKAEQAAIVAQRDAQRKIKPSEMFLSETDKYSQFDVKGVPTHDAEGKELSKGQIKKLQKLQQNQEKKYSEYLQSAVVNGVGDL</sequence>
<dbReference type="EMBL" id="KK853502">
    <property type="protein sequence ID" value="KDR07133.1"/>
    <property type="molecule type" value="Genomic_DNA"/>
</dbReference>
<dbReference type="GO" id="GO:0005524">
    <property type="term" value="F:ATP binding"/>
    <property type="evidence" value="ECO:0007669"/>
    <property type="project" value="UniProtKB-KW"/>
</dbReference>
<protein>
    <recommendedName>
        <fullName evidence="11">Cysteine--tRNA ligase, cytoplasmic</fullName>
        <ecNumber evidence="2">6.1.1.16</ecNumber>
    </recommendedName>
    <alternativeName>
        <fullName evidence="10">Cysteinyl-tRNA synthetase</fullName>
    </alternativeName>
</protein>
<dbReference type="PANTHER" id="PTHR10890:SF3">
    <property type="entry name" value="CYSTEINE--TRNA LIGASE, CYTOPLASMIC"/>
    <property type="match status" value="1"/>
</dbReference>
<proteinExistence type="inferred from homology"/>
<keyword evidence="8" id="KW-0648">Protein biosynthesis</keyword>
<keyword evidence="9" id="KW-0030">Aminoacyl-tRNA synthetase</keyword>
<evidence type="ECO:0000256" key="12">
    <source>
        <dbReference type="SAM" id="Coils"/>
    </source>
</evidence>
<dbReference type="PANTHER" id="PTHR10890">
    <property type="entry name" value="CYSTEINYL-TRNA SYNTHETASE"/>
    <property type="match status" value="1"/>
</dbReference>
<evidence type="ECO:0000256" key="1">
    <source>
        <dbReference type="ARBA" id="ARBA00001947"/>
    </source>
</evidence>
<dbReference type="Proteomes" id="UP000027135">
    <property type="component" value="Unassembled WGS sequence"/>
</dbReference>
<dbReference type="PRINTS" id="PR00983">
    <property type="entry name" value="TRNASYNTHCYS"/>
</dbReference>
<dbReference type="InterPro" id="IPR024909">
    <property type="entry name" value="Cys-tRNA/MSH_ligase"/>
</dbReference>
<evidence type="ECO:0000256" key="11">
    <source>
        <dbReference type="ARBA" id="ARBA00039362"/>
    </source>
</evidence>
<organism evidence="14 15">
    <name type="scientific">Zootermopsis nevadensis</name>
    <name type="common">Dampwood termite</name>
    <dbReference type="NCBI Taxonomy" id="136037"/>
    <lineage>
        <taxon>Eukaryota</taxon>
        <taxon>Metazoa</taxon>
        <taxon>Ecdysozoa</taxon>
        <taxon>Arthropoda</taxon>
        <taxon>Hexapoda</taxon>
        <taxon>Insecta</taxon>
        <taxon>Pterygota</taxon>
        <taxon>Neoptera</taxon>
        <taxon>Polyneoptera</taxon>
        <taxon>Dictyoptera</taxon>
        <taxon>Blattodea</taxon>
        <taxon>Blattoidea</taxon>
        <taxon>Termitoidae</taxon>
        <taxon>Termopsidae</taxon>
        <taxon>Zootermopsis</taxon>
    </lineage>
</organism>
<keyword evidence="12" id="KW-0175">Coiled coil</keyword>
<evidence type="ECO:0000313" key="15">
    <source>
        <dbReference type="Proteomes" id="UP000027135"/>
    </source>
</evidence>
<dbReference type="AlphaFoldDB" id="A0A067QG85"/>